<protein>
    <recommendedName>
        <fullName evidence="2">site-specific DNA-methyltransferase (adenine-specific)</fullName>
        <ecNumber evidence="2">2.1.1.72</ecNumber>
    </recommendedName>
</protein>
<dbReference type="PANTHER" id="PTHR42933">
    <property type="entry name" value="SLR6095 PROTEIN"/>
    <property type="match status" value="1"/>
</dbReference>
<dbReference type="CDD" id="cd02440">
    <property type="entry name" value="AdoMet_MTases"/>
    <property type="match status" value="1"/>
</dbReference>
<evidence type="ECO:0000313" key="10">
    <source>
        <dbReference type="EMBL" id="EBT6292310.1"/>
    </source>
</evidence>
<comment type="similarity">
    <text evidence="1">Belongs to the N(4)/N(6)-methyltransferase family.</text>
</comment>
<evidence type="ECO:0000313" key="9">
    <source>
        <dbReference type="EMBL" id="EBO8105292.1"/>
    </source>
</evidence>
<evidence type="ECO:0000256" key="6">
    <source>
        <dbReference type="ARBA" id="ARBA00022747"/>
    </source>
</evidence>
<dbReference type="GO" id="GO:0008170">
    <property type="term" value="F:N-methyltransferase activity"/>
    <property type="evidence" value="ECO:0007669"/>
    <property type="project" value="InterPro"/>
</dbReference>
<keyword evidence="3 10" id="KW-0489">Methyltransferase</keyword>
<dbReference type="InterPro" id="IPR003356">
    <property type="entry name" value="DNA_methylase_A-5"/>
</dbReference>
<feature type="domain" description="DNA methylase adenine-specific" evidence="8">
    <location>
        <begin position="445"/>
        <end position="607"/>
    </location>
</feature>
<feature type="domain" description="DNA methylase adenine-specific" evidence="8">
    <location>
        <begin position="300"/>
        <end position="438"/>
    </location>
</feature>
<comment type="caution">
    <text evidence="10">The sequence shown here is derived from an EMBL/GenBank/DDBJ whole genome shotgun (WGS) entry which is preliminary data.</text>
</comment>
<accession>A0A5Y3Y5C4</accession>
<dbReference type="GO" id="GO:0009007">
    <property type="term" value="F:site-specific DNA-methyltransferase (adenine-specific) activity"/>
    <property type="evidence" value="ECO:0007669"/>
    <property type="project" value="UniProtKB-EC"/>
</dbReference>
<keyword evidence="5" id="KW-0949">S-adenosyl-L-methionine</keyword>
<evidence type="ECO:0000259" key="8">
    <source>
        <dbReference type="Pfam" id="PF02384"/>
    </source>
</evidence>
<evidence type="ECO:0000256" key="5">
    <source>
        <dbReference type="ARBA" id="ARBA00022691"/>
    </source>
</evidence>
<dbReference type="InterPro" id="IPR051537">
    <property type="entry name" value="DNA_Adenine_Mtase"/>
</dbReference>
<evidence type="ECO:0000256" key="4">
    <source>
        <dbReference type="ARBA" id="ARBA00022679"/>
    </source>
</evidence>
<name>A0A5Y3Y5C4_SALER</name>
<dbReference type="PRINTS" id="PR00507">
    <property type="entry name" value="N12N6MTFRASE"/>
</dbReference>
<dbReference type="EMBL" id="AAGJRW010000022">
    <property type="protein sequence ID" value="EBO8105292.1"/>
    <property type="molecule type" value="Genomic_DNA"/>
</dbReference>
<dbReference type="SUPFAM" id="SSF53335">
    <property type="entry name" value="S-adenosyl-L-methionine-dependent methyltransferases"/>
    <property type="match status" value="1"/>
</dbReference>
<keyword evidence="6" id="KW-0680">Restriction system</keyword>
<dbReference type="EC" id="2.1.1.72" evidence="2"/>
<reference evidence="10" key="1">
    <citation type="submission" date="2018-07" db="EMBL/GenBank/DDBJ databases">
        <authorList>
            <consortium name="PulseNet: The National Subtyping Network for Foodborne Disease Surveillance"/>
            <person name="Tarr C.L."/>
            <person name="Trees E."/>
            <person name="Katz L.S."/>
            <person name="Carleton-Romer H.A."/>
            <person name="Stroika S."/>
            <person name="Kucerova Z."/>
            <person name="Roache K.F."/>
            <person name="Sabol A.L."/>
            <person name="Besser J."/>
            <person name="Gerner-Smidt P."/>
        </authorList>
    </citation>
    <scope>NUCLEOTIDE SEQUENCE</scope>
    <source>
        <strain evidence="10">PNUSAS023047</strain>
        <strain evidence="9">PNUSAS051318</strain>
    </source>
</reference>
<dbReference type="Pfam" id="PF02384">
    <property type="entry name" value="N6_Mtase"/>
    <property type="match status" value="2"/>
</dbReference>
<dbReference type="GO" id="GO:0003677">
    <property type="term" value="F:DNA binding"/>
    <property type="evidence" value="ECO:0007669"/>
    <property type="project" value="InterPro"/>
</dbReference>
<dbReference type="GO" id="GO:0032259">
    <property type="term" value="P:methylation"/>
    <property type="evidence" value="ECO:0007669"/>
    <property type="project" value="UniProtKB-KW"/>
</dbReference>
<comment type="catalytic activity">
    <reaction evidence="7">
        <text>a 2'-deoxyadenosine in DNA + S-adenosyl-L-methionine = an N(6)-methyl-2'-deoxyadenosine in DNA + S-adenosyl-L-homocysteine + H(+)</text>
        <dbReference type="Rhea" id="RHEA:15197"/>
        <dbReference type="Rhea" id="RHEA-COMP:12418"/>
        <dbReference type="Rhea" id="RHEA-COMP:12419"/>
        <dbReference type="ChEBI" id="CHEBI:15378"/>
        <dbReference type="ChEBI" id="CHEBI:57856"/>
        <dbReference type="ChEBI" id="CHEBI:59789"/>
        <dbReference type="ChEBI" id="CHEBI:90615"/>
        <dbReference type="ChEBI" id="CHEBI:90616"/>
        <dbReference type="EC" id="2.1.1.72"/>
    </reaction>
</comment>
<evidence type="ECO:0000256" key="7">
    <source>
        <dbReference type="ARBA" id="ARBA00047942"/>
    </source>
</evidence>
<dbReference type="GO" id="GO:0009307">
    <property type="term" value="P:DNA restriction-modification system"/>
    <property type="evidence" value="ECO:0007669"/>
    <property type="project" value="UniProtKB-KW"/>
</dbReference>
<dbReference type="AlphaFoldDB" id="A0A5Y3Y5C4"/>
<evidence type="ECO:0000256" key="3">
    <source>
        <dbReference type="ARBA" id="ARBA00022603"/>
    </source>
</evidence>
<evidence type="ECO:0000256" key="1">
    <source>
        <dbReference type="ARBA" id="ARBA00006594"/>
    </source>
</evidence>
<dbReference type="Gene3D" id="3.40.50.150">
    <property type="entry name" value="Vaccinia Virus protein VP39"/>
    <property type="match status" value="1"/>
</dbReference>
<dbReference type="PANTHER" id="PTHR42933:SF1">
    <property type="entry name" value="SITE-SPECIFIC DNA-METHYLTRANSFERASE (ADENINE-SPECIFIC)"/>
    <property type="match status" value="1"/>
</dbReference>
<gene>
    <name evidence="10" type="ORF">CNP70_22915</name>
    <name evidence="9" type="ORF">D3S21_21065</name>
</gene>
<sequence>MANERNTENLVRKLLLEQGYTGSENINIEEQSSVNPKINKLLQLASKSGKGKGYPEFIISFVNDPSKIIIIECKADIRHHQSKFGKQYSKYAVDGVLLYASFLKDSFNVIAIAVSGETEREIKISNFLWLKGNETFKDITDKNFLDPASLFKVVEKQAQPIKEEELIKKAIEYNELLHDYSIPEVDRCTVISCILVALQDKTFQNGFGNYHTDEDSIEYNPNIDLIDGLLKACDIVLKRNQINKDKKDIVLREYGKIQSNHTFISRTIQQGKKEVKNTVLRDLISDVMENIMPYIKSNVYDVLGKFYTQFIRYAGSDSKTGLVLTPSHITDFFCDLGEINENDVIFDPCCGTGGFLVAAMNRMLALSGHDIPKHKKIKSDQLIGIEKRADMFSHACSNMMMRGDGKSHVFFGDCFNSSLKQKVSTFSPTKTFLNPPYDVGVIGQLEFIENAMEVMVANGICVAICQISTCTDTKKKTCEVRQRLLNKHTLEAVLSMPDELFHPVGVITSILVFRAHTPHQQGKKTFFGYFKNDGFVKIKNQGRIDLNQDWSNIKSNWLNIYKNKESVPGLSVMKEVTASDEWCAEAYMETDYSTLTKADFELVVKNYAIFALLESEVNND</sequence>
<dbReference type="EMBL" id="AAGZJS010000037">
    <property type="protein sequence ID" value="EBT6292310.1"/>
    <property type="molecule type" value="Genomic_DNA"/>
</dbReference>
<dbReference type="InterPro" id="IPR029063">
    <property type="entry name" value="SAM-dependent_MTases_sf"/>
</dbReference>
<proteinExistence type="inferred from homology"/>
<organism evidence="10">
    <name type="scientific">Salmonella enterica</name>
    <name type="common">Salmonella choleraesuis</name>
    <dbReference type="NCBI Taxonomy" id="28901"/>
    <lineage>
        <taxon>Bacteria</taxon>
        <taxon>Pseudomonadati</taxon>
        <taxon>Pseudomonadota</taxon>
        <taxon>Gammaproteobacteria</taxon>
        <taxon>Enterobacterales</taxon>
        <taxon>Enterobacteriaceae</taxon>
        <taxon>Salmonella</taxon>
    </lineage>
</organism>
<evidence type="ECO:0000256" key="2">
    <source>
        <dbReference type="ARBA" id="ARBA00011900"/>
    </source>
</evidence>
<keyword evidence="4" id="KW-0808">Transferase</keyword>